<dbReference type="PANTHER" id="PTHR30570:SF1">
    <property type="entry name" value="PHOSPHATE-BINDING PROTEIN PSTS"/>
    <property type="match status" value="1"/>
</dbReference>
<accession>A0A921FY12</accession>
<keyword evidence="7" id="KW-0564">Palmitate</keyword>
<evidence type="ECO:0000256" key="9">
    <source>
        <dbReference type="SAM" id="Phobius"/>
    </source>
</evidence>
<keyword evidence="5" id="KW-0592">Phosphate transport</keyword>
<reference evidence="11" key="2">
    <citation type="submission" date="2021-09" db="EMBL/GenBank/DDBJ databases">
        <authorList>
            <person name="Gilroy R."/>
        </authorList>
    </citation>
    <scope>NUCLEOTIDE SEQUENCE</scope>
    <source>
        <strain evidence="11">CHK171-7178</strain>
    </source>
</reference>
<sequence>MRKEGNVLVRAGDIVFIIVIMGLLLPFVLVGALFIWLSGLLFLLPLVLVLYVSLCVVLVIKTFQLNKHAKVIHRVIIGVVTLSIVYAIPGIYDKTRPVLQDDYVDTTAYAPFSVNTKAVSLTKPSTLKIEDNLPVIDGATALYPIYSAFAQAVYPEKGYNQSNSEVMSNRTGEAYYNLINGRADLIFVLAPSEHQLAMAKRLEKELKLTPIGKEAFVFFVNEKNPVKSLTTDEIRGIYTGDITNWKEVGGNRKEIRAFQRPEDSGSQTALQQFMGDVPIMDPPVEDVASLMGTVIDQVSDYKNYNNAIGYTFRYYSTEMTKNNAIRLLSVNGVEPTKETIRSGGYPIANELYAVTAGSDNPHINEFVDWILSEQGQEIIEKTGYVSLQ</sequence>
<evidence type="ECO:0000256" key="7">
    <source>
        <dbReference type="ARBA" id="ARBA00023139"/>
    </source>
</evidence>
<dbReference type="InterPro" id="IPR024370">
    <property type="entry name" value="PBP_domain"/>
</dbReference>
<dbReference type="InterPro" id="IPR050811">
    <property type="entry name" value="Phosphate_ABC_transporter"/>
</dbReference>
<dbReference type="Gene3D" id="3.40.190.10">
    <property type="entry name" value="Periplasmic binding protein-like II"/>
    <property type="match status" value="2"/>
</dbReference>
<organism evidence="11 12">
    <name type="scientific">Sporosarcina psychrophila</name>
    <name type="common">Bacillus psychrophilus</name>
    <dbReference type="NCBI Taxonomy" id="1476"/>
    <lineage>
        <taxon>Bacteria</taxon>
        <taxon>Bacillati</taxon>
        <taxon>Bacillota</taxon>
        <taxon>Bacilli</taxon>
        <taxon>Bacillales</taxon>
        <taxon>Caryophanaceae</taxon>
        <taxon>Sporosarcina</taxon>
    </lineage>
</organism>
<evidence type="ECO:0000313" key="11">
    <source>
        <dbReference type="EMBL" id="HJF30256.1"/>
    </source>
</evidence>
<dbReference type="GO" id="GO:0005886">
    <property type="term" value="C:plasma membrane"/>
    <property type="evidence" value="ECO:0007669"/>
    <property type="project" value="UniProtKB-SubCell"/>
</dbReference>
<evidence type="ECO:0000256" key="4">
    <source>
        <dbReference type="ARBA" id="ARBA00011529"/>
    </source>
</evidence>
<proteinExistence type="inferred from homology"/>
<feature type="domain" description="PBP" evidence="10">
    <location>
        <begin position="136"/>
        <end position="373"/>
    </location>
</feature>
<keyword evidence="6" id="KW-0732">Signal</keyword>
<reference evidence="11" key="1">
    <citation type="journal article" date="2021" name="PeerJ">
        <title>Extensive microbial diversity within the chicken gut microbiome revealed by metagenomics and culture.</title>
        <authorList>
            <person name="Gilroy R."/>
            <person name="Ravi A."/>
            <person name="Getino M."/>
            <person name="Pursley I."/>
            <person name="Horton D.L."/>
            <person name="Alikhan N.F."/>
            <person name="Baker D."/>
            <person name="Gharbi K."/>
            <person name="Hall N."/>
            <person name="Watson M."/>
            <person name="Adriaenssens E.M."/>
            <person name="Foster-Nyarko E."/>
            <person name="Jarju S."/>
            <person name="Secka A."/>
            <person name="Antonio M."/>
            <person name="Oren A."/>
            <person name="Chaudhuri R.R."/>
            <person name="La Ragione R."/>
            <person name="Hildebrand F."/>
            <person name="Pallen M.J."/>
        </authorList>
    </citation>
    <scope>NUCLEOTIDE SEQUENCE</scope>
    <source>
        <strain evidence="11">CHK171-7178</strain>
    </source>
</reference>
<comment type="caution">
    <text evidence="11">The sequence shown here is derived from an EMBL/GenBank/DDBJ whole genome shotgun (WGS) entry which is preliminary data.</text>
</comment>
<keyword evidence="9" id="KW-0812">Transmembrane</keyword>
<feature type="transmembrane region" description="Helical" evidence="9">
    <location>
        <begin position="12"/>
        <end position="36"/>
    </location>
</feature>
<dbReference type="Proteomes" id="UP000698173">
    <property type="component" value="Unassembled WGS sequence"/>
</dbReference>
<evidence type="ECO:0000256" key="6">
    <source>
        <dbReference type="ARBA" id="ARBA00022729"/>
    </source>
</evidence>
<dbReference type="GO" id="GO:0006817">
    <property type="term" value="P:phosphate ion transport"/>
    <property type="evidence" value="ECO:0007669"/>
    <property type="project" value="UniProtKB-KW"/>
</dbReference>
<protein>
    <submittedName>
        <fullName evidence="11">Substrate-binding domain-containing protein</fullName>
    </submittedName>
</protein>
<dbReference type="Pfam" id="PF12849">
    <property type="entry name" value="PBP_like_2"/>
    <property type="match status" value="1"/>
</dbReference>
<feature type="transmembrane region" description="Helical" evidence="9">
    <location>
        <begin position="72"/>
        <end position="92"/>
    </location>
</feature>
<dbReference type="EMBL" id="DYWT01000008">
    <property type="protein sequence ID" value="HJF30256.1"/>
    <property type="molecule type" value="Genomic_DNA"/>
</dbReference>
<feature type="transmembrane region" description="Helical" evidence="9">
    <location>
        <begin position="42"/>
        <end position="60"/>
    </location>
</feature>
<evidence type="ECO:0000256" key="1">
    <source>
        <dbReference type="ARBA" id="ARBA00002841"/>
    </source>
</evidence>
<keyword evidence="8" id="KW-0449">Lipoprotein</keyword>
<comment type="subcellular location">
    <subcellularLocation>
        <location evidence="2">Cell membrane</location>
        <topology evidence="2">Lipid-anchor</topology>
    </subcellularLocation>
</comment>
<evidence type="ECO:0000256" key="2">
    <source>
        <dbReference type="ARBA" id="ARBA00004193"/>
    </source>
</evidence>
<name>A0A921FY12_SPOPS</name>
<gene>
    <name evidence="11" type="ORF">K8V56_00545</name>
</gene>
<evidence type="ECO:0000256" key="3">
    <source>
        <dbReference type="ARBA" id="ARBA00008725"/>
    </source>
</evidence>
<comment type="subunit">
    <text evidence="4">The complex is composed of two ATP-binding proteins (PstB), two transmembrane proteins (PstC and PstA) and a solute-binding protein (PstS).</text>
</comment>
<dbReference type="AlphaFoldDB" id="A0A921FY12"/>
<keyword evidence="9" id="KW-0472">Membrane</keyword>
<keyword evidence="5" id="KW-0813">Transport</keyword>
<comment type="similarity">
    <text evidence="3">Belongs to the PstS family.</text>
</comment>
<evidence type="ECO:0000313" key="12">
    <source>
        <dbReference type="Proteomes" id="UP000698173"/>
    </source>
</evidence>
<comment type="function">
    <text evidence="1">Part of the ABC transporter complex PstSACB involved in phosphate import.</text>
</comment>
<evidence type="ECO:0000259" key="10">
    <source>
        <dbReference type="Pfam" id="PF12849"/>
    </source>
</evidence>
<evidence type="ECO:0000256" key="5">
    <source>
        <dbReference type="ARBA" id="ARBA00022592"/>
    </source>
</evidence>
<dbReference type="PANTHER" id="PTHR30570">
    <property type="entry name" value="PERIPLASMIC PHOSPHATE BINDING COMPONENT OF PHOSPHATE ABC TRANSPORTER"/>
    <property type="match status" value="1"/>
</dbReference>
<evidence type="ECO:0000256" key="8">
    <source>
        <dbReference type="ARBA" id="ARBA00023288"/>
    </source>
</evidence>
<dbReference type="SUPFAM" id="SSF53850">
    <property type="entry name" value="Periplasmic binding protein-like II"/>
    <property type="match status" value="1"/>
</dbReference>
<keyword evidence="9" id="KW-1133">Transmembrane helix</keyword>